<protein>
    <recommendedName>
        <fullName evidence="4">DUF4386 domain-containing protein</fullName>
    </recommendedName>
</protein>
<keyword evidence="1" id="KW-0472">Membrane</keyword>
<organism evidence="2 3">
    <name type="scientific">Mycobacterium branderi</name>
    <dbReference type="NCBI Taxonomy" id="43348"/>
    <lineage>
        <taxon>Bacteria</taxon>
        <taxon>Bacillati</taxon>
        <taxon>Actinomycetota</taxon>
        <taxon>Actinomycetes</taxon>
        <taxon>Mycobacteriales</taxon>
        <taxon>Mycobacteriaceae</taxon>
        <taxon>Mycobacterium</taxon>
    </lineage>
</organism>
<dbReference type="EMBL" id="AP022606">
    <property type="protein sequence ID" value="BBZ13214.1"/>
    <property type="molecule type" value="Genomic_DNA"/>
</dbReference>
<dbReference type="Proteomes" id="UP000467379">
    <property type="component" value="Chromosome"/>
</dbReference>
<evidence type="ECO:0000313" key="3">
    <source>
        <dbReference type="Proteomes" id="UP000467379"/>
    </source>
</evidence>
<feature type="transmembrane region" description="Helical" evidence="1">
    <location>
        <begin position="86"/>
        <end position="112"/>
    </location>
</feature>
<keyword evidence="1" id="KW-1133">Transmembrane helix</keyword>
<keyword evidence="3" id="KW-1185">Reference proteome</keyword>
<feature type="transmembrane region" description="Helical" evidence="1">
    <location>
        <begin position="52"/>
        <end position="74"/>
    </location>
</feature>
<gene>
    <name evidence="2" type="ORF">MBRA_34090</name>
</gene>
<evidence type="ECO:0000313" key="2">
    <source>
        <dbReference type="EMBL" id="BBZ13214.1"/>
    </source>
</evidence>
<feature type="transmembrane region" description="Helical" evidence="1">
    <location>
        <begin position="164"/>
        <end position="187"/>
    </location>
</feature>
<feature type="transmembrane region" description="Helical" evidence="1">
    <location>
        <begin position="7"/>
        <end position="32"/>
    </location>
</feature>
<keyword evidence="1" id="KW-0812">Transmembrane</keyword>
<sequence length="218" mass="21825">MDARRPLLALWAAICIGLLLGAVAIGVSLGGVMPLPYGPAAPVQQYVAEQPMAVQVIAVGVFASAVPLAVYAATAGAGLRELGADVSGAIALTGGILAAGTLGSTGLVGWVLSRPDTNNDAALVRALYYLAFLLGGPAHIVALGLLVAGISAPGLTLGLLPRPLAWIGLALAAFAGLATLVLVWPALGVMLPIARVSALAWLLVAGARLGRNHSRPAR</sequence>
<feature type="transmembrane region" description="Helical" evidence="1">
    <location>
        <begin position="127"/>
        <end position="152"/>
    </location>
</feature>
<evidence type="ECO:0000256" key="1">
    <source>
        <dbReference type="SAM" id="Phobius"/>
    </source>
</evidence>
<accession>A0ABM7KQ01</accession>
<proteinExistence type="predicted"/>
<dbReference type="RefSeq" id="WP_232080226.1">
    <property type="nucleotide sequence ID" value="NZ_AP022606.1"/>
</dbReference>
<name>A0ABM7KQ01_9MYCO</name>
<reference evidence="2 3" key="1">
    <citation type="journal article" date="2019" name="Emerg. Microbes Infect.">
        <title>Comprehensive subspecies identification of 175 nontuberculous mycobacteria species based on 7547 genomic profiles.</title>
        <authorList>
            <person name="Matsumoto Y."/>
            <person name="Kinjo T."/>
            <person name="Motooka D."/>
            <person name="Nabeya D."/>
            <person name="Jung N."/>
            <person name="Uechi K."/>
            <person name="Horii T."/>
            <person name="Iida T."/>
            <person name="Fujita J."/>
            <person name="Nakamura S."/>
        </authorList>
    </citation>
    <scope>NUCLEOTIDE SEQUENCE [LARGE SCALE GENOMIC DNA]</scope>
    <source>
        <strain evidence="2 3">JCM 12687</strain>
    </source>
</reference>
<evidence type="ECO:0008006" key="4">
    <source>
        <dbReference type="Google" id="ProtNLM"/>
    </source>
</evidence>